<gene>
    <name evidence="1" type="ORF">F892_00048</name>
</gene>
<organism evidence="1 2">
    <name type="scientific">Acinetobacter vivianii</name>
    <dbReference type="NCBI Taxonomy" id="1776742"/>
    <lineage>
        <taxon>Bacteria</taxon>
        <taxon>Pseudomonadati</taxon>
        <taxon>Pseudomonadota</taxon>
        <taxon>Gammaproteobacteria</taxon>
        <taxon>Moraxellales</taxon>
        <taxon>Moraxellaceae</taxon>
        <taxon>Acinetobacter</taxon>
    </lineage>
</organism>
<proteinExistence type="predicted"/>
<keyword evidence="2" id="KW-1185">Reference proteome</keyword>
<dbReference type="EMBL" id="APRW01000001">
    <property type="protein sequence ID" value="ENX24898.1"/>
    <property type="molecule type" value="Genomic_DNA"/>
</dbReference>
<name>N9NUZ7_9GAMM</name>
<dbReference type="PROSITE" id="PS51257">
    <property type="entry name" value="PROKAR_LIPOPROTEIN"/>
    <property type="match status" value="1"/>
</dbReference>
<sequence length="125" mass="13587">MKKVFLPLIFVLTGLSSGCSDEPKDSGVKGDDYIGVWMNPTGQKSQSANDVVINDRVIIDKTETKDVYAVSILARGVFTSMEFKPENGLLCAPNKACFQLVDGKLKLGGDNGVLTYEREPQNGNQ</sequence>
<reference evidence="1 2" key="1">
    <citation type="submission" date="2013-02" db="EMBL/GenBank/DDBJ databases">
        <title>The Genome Sequence of Acinetobacter sp. NIPH 2168.</title>
        <authorList>
            <consortium name="The Broad Institute Genome Sequencing Platform"/>
            <consortium name="The Broad Institute Genome Sequencing Center for Infectious Disease"/>
            <person name="Cerqueira G."/>
            <person name="Feldgarden M."/>
            <person name="Courvalin P."/>
            <person name="Perichon B."/>
            <person name="Grillot-Courvalin C."/>
            <person name="Clermont D."/>
            <person name="Rocha E."/>
            <person name="Yoon E.-J."/>
            <person name="Nemec A."/>
            <person name="Walker B."/>
            <person name="Young S.K."/>
            <person name="Zeng Q."/>
            <person name="Gargeya S."/>
            <person name="Fitzgerald M."/>
            <person name="Haas B."/>
            <person name="Abouelleil A."/>
            <person name="Alvarado L."/>
            <person name="Arachchi H.M."/>
            <person name="Berlin A.M."/>
            <person name="Chapman S.B."/>
            <person name="Dewar J."/>
            <person name="Goldberg J."/>
            <person name="Griggs A."/>
            <person name="Gujja S."/>
            <person name="Hansen M."/>
            <person name="Howarth C."/>
            <person name="Imamovic A."/>
            <person name="Larimer J."/>
            <person name="McCowan C."/>
            <person name="Murphy C."/>
            <person name="Neiman D."/>
            <person name="Pearson M."/>
            <person name="Priest M."/>
            <person name="Roberts A."/>
            <person name="Saif S."/>
            <person name="Shea T."/>
            <person name="Sisk P."/>
            <person name="Sykes S."/>
            <person name="Wortman J."/>
            <person name="Nusbaum C."/>
            <person name="Birren B."/>
        </authorList>
    </citation>
    <scope>NUCLEOTIDE SEQUENCE [LARGE SCALE GENOMIC DNA]</scope>
    <source>
        <strain evidence="1 2">NIPH 2168</strain>
    </source>
</reference>
<dbReference type="GeneID" id="303685446"/>
<dbReference type="OrthoDB" id="6690350at2"/>
<protein>
    <recommendedName>
        <fullName evidence="3">Lipoprotein</fullName>
    </recommendedName>
</protein>
<evidence type="ECO:0008006" key="3">
    <source>
        <dbReference type="Google" id="ProtNLM"/>
    </source>
</evidence>
<accession>N9NUZ7</accession>
<dbReference type="HOGENOM" id="CLU_2021722_0_0_6"/>
<dbReference type="AlphaFoldDB" id="N9NUZ7"/>
<evidence type="ECO:0000313" key="2">
    <source>
        <dbReference type="Proteomes" id="UP000013173"/>
    </source>
</evidence>
<dbReference type="Proteomes" id="UP000013173">
    <property type="component" value="Unassembled WGS sequence"/>
</dbReference>
<dbReference type="PATRIC" id="fig|1217706.3.peg.39"/>
<dbReference type="RefSeq" id="WP_005254939.1">
    <property type="nucleotide sequence ID" value="NZ_BMDR01000015.1"/>
</dbReference>
<evidence type="ECO:0000313" key="1">
    <source>
        <dbReference type="EMBL" id="ENX24898.1"/>
    </source>
</evidence>
<comment type="caution">
    <text evidence="1">The sequence shown here is derived from an EMBL/GenBank/DDBJ whole genome shotgun (WGS) entry which is preliminary data.</text>
</comment>